<reference evidence="1" key="1">
    <citation type="submission" date="2020-09" db="EMBL/GenBank/DDBJ databases">
        <title>Hoyosella lacisalsi sp. nov., a halotolerant actinobacterium isolated from soil of Lake Gudzhirganskoe.</title>
        <authorList>
            <person name="Yang Q."/>
            <person name="Guo P.Y."/>
            <person name="Liu S.W."/>
            <person name="Li F.N."/>
            <person name="Sun C.H."/>
        </authorList>
    </citation>
    <scope>NUCLEOTIDE SEQUENCE</scope>
    <source>
        <strain evidence="1">G463</strain>
    </source>
</reference>
<accession>A0A927PLJ7</accession>
<keyword evidence="2" id="KW-1185">Reference proteome</keyword>
<organism evidence="1 2">
    <name type="scientific">Lolliginicoccus lacisalsi</name>
    <dbReference type="NCBI Taxonomy" id="2742202"/>
    <lineage>
        <taxon>Bacteria</taxon>
        <taxon>Bacillati</taxon>
        <taxon>Actinomycetota</taxon>
        <taxon>Actinomycetes</taxon>
        <taxon>Mycobacteriales</taxon>
        <taxon>Hoyosellaceae</taxon>
        <taxon>Lolliginicoccus</taxon>
    </lineage>
</organism>
<name>A0A927PLJ7_9ACTN</name>
<dbReference type="Proteomes" id="UP000642993">
    <property type="component" value="Unassembled WGS sequence"/>
</dbReference>
<dbReference type="EMBL" id="JACYWE010000001">
    <property type="protein sequence ID" value="MBD8505461.1"/>
    <property type="molecule type" value="Genomic_DNA"/>
</dbReference>
<evidence type="ECO:0000313" key="2">
    <source>
        <dbReference type="Proteomes" id="UP000642993"/>
    </source>
</evidence>
<dbReference type="RefSeq" id="WP_192037893.1">
    <property type="nucleotide sequence ID" value="NZ_JACYWE010000001.1"/>
</dbReference>
<gene>
    <name evidence="1" type="ORF">HT102_03020</name>
</gene>
<comment type="caution">
    <text evidence="1">The sequence shown here is derived from an EMBL/GenBank/DDBJ whole genome shotgun (WGS) entry which is preliminary data.</text>
</comment>
<sequence>MTGVNSHARPEGIPGRSMTRRQWLAAVPPATVAAGATLALVGCAAPTAPRSSVTDEDMLDRHAGAAARDAALARSAAATSPDRAEELGIVAAQRVEHAAALRTEIARAAGRSITEPPASVDAEREAVLAELPALMPGSPAGLDEVRAALAESVEATRRAAIRAIGHRSGLLASVSASCAAHLELLGGA</sequence>
<evidence type="ECO:0008006" key="3">
    <source>
        <dbReference type="Google" id="ProtNLM"/>
    </source>
</evidence>
<protein>
    <recommendedName>
        <fullName evidence="3">DUF4439 domain-containing protein</fullName>
    </recommendedName>
</protein>
<evidence type="ECO:0000313" key="1">
    <source>
        <dbReference type="EMBL" id="MBD8505461.1"/>
    </source>
</evidence>
<proteinExistence type="predicted"/>
<dbReference type="AlphaFoldDB" id="A0A927PLJ7"/>